<dbReference type="InterPro" id="IPR021363">
    <property type="entry name" value="DUF2835"/>
</dbReference>
<dbReference type="Pfam" id="PF11197">
    <property type="entry name" value="DUF2835"/>
    <property type="match status" value="1"/>
</dbReference>
<dbReference type="RefSeq" id="WP_237484442.1">
    <property type="nucleotide sequence ID" value="NZ_CAKLCM010000002.1"/>
</dbReference>
<protein>
    <recommendedName>
        <fullName evidence="3">DUF2835 domain-containing protein</fullName>
    </recommendedName>
</protein>
<name>A0ABN8DG28_9VIBR</name>
<organism evidence="1 2">
    <name type="scientific">Vibrio hippocampi</name>
    <dbReference type="NCBI Taxonomy" id="654686"/>
    <lineage>
        <taxon>Bacteria</taxon>
        <taxon>Pseudomonadati</taxon>
        <taxon>Pseudomonadota</taxon>
        <taxon>Gammaproteobacteria</taxon>
        <taxon>Vibrionales</taxon>
        <taxon>Vibrionaceae</taxon>
        <taxon>Vibrio</taxon>
    </lineage>
</organism>
<evidence type="ECO:0000313" key="1">
    <source>
        <dbReference type="EMBL" id="CAH0526004.1"/>
    </source>
</evidence>
<keyword evidence="2" id="KW-1185">Reference proteome</keyword>
<evidence type="ECO:0008006" key="3">
    <source>
        <dbReference type="Google" id="ProtNLM"/>
    </source>
</evidence>
<dbReference type="Proteomes" id="UP000838160">
    <property type="component" value="Unassembled WGS sequence"/>
</dbReference>
<comment type="caution">
    <text evidence="1">The sequence shown here is derived from an EMBL/GenBank/DDBJ whole genome shotgun (WGS) entry which is preliminary data.</text>
</comment>
<sequence>MNSYFFNLNIPYQTYLSHYSGQASSIVVHTDQGLRLQLPASRFRPFVTQLGLKGRFRLVTDANNKFIKLESL</sequence>
<gene>
    <name evidence="1" type="ORF">VHP8226_01486</name>
</gene>
<proteinExistence type="predicted"/>
<reference evidence="1" key="1">
    <citation type="submission" date="2021-12" db="EMBL/GenBank/DDBJ databases">
        <authorList>
            <person name="Rodrigo-Torres L."/>
            <person name="Arahal R. D."/>
            <person name="Lucena T."/>
        </authorList>
    </citation>
    <scope>NUCLEOTIDE SEQUENCE</scope>
    <source>
        <strain evidence="1">CECT 8226</strain>
    </source>
</reference>
<accession>A0ABN8DG28</accession>
<evidence type="ECO:0000313" key="2">
    <source>
        <dbReference type="Proteomes" id="UP000838160"/>
    </source>
</evidence>
<dbReference type="EMBL" id="CAKLCM010000002">
    <property type="protein sequence ID" value="CAH0526004.1"/>
    <property type="molecule type" value="Genomic_DNA"/>
</dbReference>